<keyword evidence="5" id="KW-0694">RNA-binding</keyword>
<evidence type="ECO:0000313" key="6">
    <source>
        <dbReference type="EMBL" id="BBL80524.1"/>
    </source>
</evidence>
<dbReference type="InterPro" id="IPR000100">
    <property type="entry name" value="RNase_P"/>
</dbReference>
<protein>
    <submittedName>
        <fullName evidence="6">Uncharacterized protein</fullName>
    </submittedName>
</protein>
<accession>A0A510HKV3</accession>
<dbReference type="GO" id="GO:0004526">
    <property type="term" value="F:ribonuclease P activity"/>
    <property type="evidence" value="ECO:0007669"/>
    <property type="project" value="InterPro"/>
</dbReference>
<reference evidence="6" key="1">
    <citation type="journal article" date="2019" name="Microbiol. Resour. Announc.">
        <title>Complete Genome Sequence of Rubrobacter xylanophilus Strain AA3-22, Isolated from Arima Onsen in Japan.</title>
        <authorList>
            <person name="Tomariguchi N."/>
            <person name="Miyazaki K."/>
        </authorList>
    </citation>
    <scope>NUCLEOTIDE SEQUENCE [LARGE SCALE GENOMIC DNA]</scope>
    <source>
        <strain evidence="6">AA3-22</strain>
    </source>
</reference>
<dbReference type="InterPro" id="IPR014721">
    <property type="entry name" value="Ribsml_uS5_D2-typ_fold_subgr"/>
</dbReference>
<evidence type="ECO:0000313" key="7">
    <source>
        <dbReference type="Proteomes" id="UP000318065"/>
    </source>
</evidence>
<keyword evidence="2" id="KW-0540">Nuclease</keyword>
<keyword evidence="3" id="KW-0255">Endonuclease</keyword>
<gene>
    <name evidence="6" type="ORF">RxyAA322_23780</name>
</gene>
<evidence type="ECO:0000256" key="3">
    <source>
        <dbReference type="ARBA" id="ARBA00022759"/>
    </source>
</evidence>
<evidence type="ECO:0000256" key="4">
    <source>
        <dbReference type="ARBA" id="ARBA00022801"/>
    </source>
</evidence>
<evidence type="ECO:0000256" key="1">
    <source>
        <dbReference type="ARBA" id="ARBA00022694"/>
    </source>
</evidence>
<name>A0A510HKV3_9ACTN</name>
<organism evidence="6 7">
    <name type="scientific">Rubrobacter xylanophilus</name>
    <dbReference type="NCBI Taxonomy" id="49319"/>
    <lineage>
        <taxon>Bacteria</taxon>
        <taxon>Bacillati</taxon>
        <taxon>Actinomycetota</taxon>
        <taxon>Rubrobacteria</taxon>
        <taxon>Rubrobacterales</taxon>
        <taxon>Rubrobacteraceae</taxon>
        <taxon>Rubrobacter</taxon>
    </lineage>
</organism>
<dbReference type="SUPFAM" id="SSF54211">
    <property type="entry name" value="Ribosomal protein S5 domain 2-like"/>
    <property type="match status" value="1"/>
</dbReference>
<sequence length="59" mass="6570">MTRNAVRRRLREVFHGSVGDEQGGVDFVISARPAASEASFHDLKEEFERALRRLEVGGG</sequence>
<dbReference type="InterPro" id="IPR020568">
    <property type="entry name" value="Ribosomal_Su5_D2-typ_SF"/>
</dbReference>
<dbReference type="Gene3D" id="3.30.230.10">
    <property type="match status" value="1"/>
</dbReference>
<proteinExistence type="predicted"/>
<dbReference type="AlphaFoldDB" id="A0A510HKV3"/>
<evidence type="ECO:0000256" key="2">
    <source>
        <dbReference type="ARBA" id="ARBA00022722"/>
    </source>
</evidence>
<keyword evidence="1" id="KW-0819">tRNA processing</keyword>
<dbReference type="GO" id="GO:0000049">
    <property type="term" value="F:tRNA binding"/>
    <property type="evidence" value="ECO:0007669"/>
    <property type="project" value="InterPro"/>
</dbReference>
<evidence type="ECO:0000256" key="5">
    <source>
        <dbReference type="ARBA" id="ARBA00022884"/>
    </source>
</evidence>
<dbReference type="Pfam" id="PF00825">
    <property type="entry name" value="Ribonuclease_P"/>
    <property type="match status" value="1"/>
</dbReference>
<dbReference type="EMBL" id="AP019791">
    <property type="protein sequence ID" value="BBL80524.1"/>
    <property type="molecule type" value="Genomic_DNA"/>
</dbReference>
<dbReference type="Proteomes" id="UP000318065">
    <property type="component" value="Chromosome"/>
</dbReference>
<dbReference type="GO" id="GO:0008033">
    <property type="term" value="P:tRNA processing"/>
    <property type="evidence" value="ECO:0007669"/>
    <property type="project" value="UniProtKB-KW"/>
</dbReference>
<keyword evidence="7" id="KW-1185">Reference proteome</keyword>
<keyword evidence="4" id="KW-0378">Hydrolase</keyword>